<dbReference type="PIRSF" id="PIRSF006648">
    <property type="entry name" value="DrrB"/>
    <property type="match status" value="1"/>
</dbReference>
<feature type="transmembrane region" description="Helical" evidence="6">
    <location>
        <begin position="222"/>
        <end position="244"/>
    </location>
</feature>
<keyword evidence="3 6" id="KW-1133">Transmembrane helix</keyword>
<dbReference type="GO" id="GO:0046677">
    <property type="term" value="P:response to antibiotic"/>
    <property type="evidence" value="ECO:0007669"/>
    <property type="project" value="UniProtKB-KW"/>
</dbReference>
<proteinExistence type="inferred from homology"/>
<dbReference type="AlphaFoldDB" id="A0A8J3NH00"/>
<reference evidence="8 9" key="1">
    <citation type="submission" date="2021-01" db="EMBL/GenBank/DDBJ databases">
        <title>Whole genome shotgun sequence of Catellatospora bangladeshensis NBRC 107357.</title>
        <authorList>
            <person name="Komaki H."/>
            <person name="Tamura T."/>
        </authorList>
    </citation>
    <scope>NUCLEOTIDE SEQUENCE [LARGE SCALE GENOMIC DNA]</scope>
    <source>
        <strain evidence="8 9">NBRC 107357</strain>
    </source>
</reference>
<organism evidence="8 9">
    <name type="scientific">Catellatospora bangladeshensis</name>
    <dbReference type="NCBI Taxonomy" id="310355"/>
    <lineage>
        <taxon>Bacteria</taxon>
        <taxon>Bacillati</taxon>
        <taxon>Actinomycetota</taxon>
        <taxon>Actinomycetes</taxon>
        <taxon>Micromonosporales</taxon>
        <taxon>Micromonosporaceae</taxon>
        <taxon>Catellatospora</taxon>
    </lineage>
</organism>
<protein>
    <recommendedName>
        <fullName evidence="6">Transport permease protein</fullName>
    </recommendedName>
</protein>
<dbReference type="InterPro" id="IPR051784">
    <property type="entry name" value="Nod_factor_ABC_transporter"/>
</dbReference>
<evidence type="ECO:0000256" key="2">
    <source>
        <dbReference type="ARBA" id="ARBA00022692"/>
    </source>
</evidence>
<dbReference type="PANTHER" id="PTHR43229:SF2">
    <property type="entry name" value="NODULATION PROTEIN J"/>
    <property type="match status" value="1"/>
</dbReference>
<keyword evidence="2 6" id="KW-0812">Transmembrane</keyword>
<dbReference type="InterPro" id="IPR047817">
    <property type="entry name" value="ABC2_TM_bact-type"/>
</dbReference>
<dbReference type="EMBL" id="BONF01000001">
    <property type="protein sequence ID" value="GIF78731.1"/>
    <property type="molecule type" value="Genomic_DNA"/>
</dbReference>
<feature type="transmembrane region" description="Helical" evidence="6">
    <location>
        <begin position="55"/>
        <end position="78"/>
    </location>
</feature>
<name>A0A8J3NH00_9ACTN</name>
<evidence type="ECO:0000256" key="4">
    <source>
        <dbReference type="ARBA" id="ARBA00023136"/>
    </source>
</evidence>
<keyword evidence="9" id="KW-1185">Reference proteome</keyword>
<keyword evidence="6" id="KW-1003">Cell membrane</keyword>
<comment type="caution">
    <text evidence="8">The sequence shown here is derived from an EMBL/GenBank/DDBJ whole genome shotgun (WGS) entry which is preliminary data.</text>
</comment>
<evidence type="ECO:0000256" key="3">
    <source>
        <dbReference type="ARBA" id="ARBA00022989"/>
    </source>
</evidence>
<evidence type="ECO:0000313" key="9">
    <source>
        <dbReference type="Proteomes" id="UP000601223"/>
    </source>
</evidence>
<dbReference type="PROSITE" id="PS51012">
    <property type="entry name" value="ABC_TM2"/>
    <property type="match status" value="1"/>
</dbReference>
<evidence type="ECO:0000256" key="5">
    <source>
        <dbReference type="ARBA" id="ARBA00023251"/>
    </source>
</evidence>
<evidence type="ECO:0000259" key="7">
    <source>
        <dbReference type="PROSITE" id="PS51012"/>
    </source>
</evidence>
<dbReference type="Proteomes" id="UP000601223">
    <property type="component" value="Unassembled WGS sequence"/>
</dbReference>
<dbReference type="PANTHER" id="PTHR43229">
    <property type="entry name" value="NODULATION PROTEIN J"/>
    <property type="match status" value="1"/>
</dbReference>
<gene>
    <name evidence="8" type="ORF">Cba03nite_00800</name>
</gene>
<keyword evidence="6" id="KW-0813">Transport</keyword>
<feature type="transmembrane region" description="Helical" evidence="6">
    <location>
        <begin position="167"/>
        <end position="186"/>
    </location>
</feature>
<keyword evidence="5" id="KW-0046">Antibiotic resistance</keyword>
<dbReference type="GO" id="GO:0043190">
    <property type="term" value="C:ATP-binding cassette (ABC) transporter complex"/>
    <property type="evidence" value="ECO:0007669"/>
    <property type="project" value="InterPro"/>
</dbReference>
<comment type="similarity">
    <text evidence="6">Belongs to the ABC-2 integral membrane protein family.</text>
</comment>
<evidence type="ECO:0000256" key="1">
    <source>
        <dbReference type="ARBA" id="ARBA00004141"/>
    </source>
</evidence>
<dbReference type="InterPro" id="IPR000412">
    <property type="entry name" value="ABC_2_transport"/>
</dbReference>
<evidence type="ECO:0000256" key="6">
    <source>
        <dbReference type="RuleBase" id="RU361157"/>
    </source>
</evidence>
<keyword evidence="4 6" id="KW-0472">Membrane</keyword>
<accession>A0A8J3NH00</accession>
<feature type="domain" description="ABC transmembrane type-2" evidence="7">
    <location>
        <begin position="20"/>
        <end position="247"/>
    </location>
</feature>
<dbReference type="PRINTS" id="PR00164">
    <property type="entry name" value="ABC2TRNSPORT"/>
</dbReference>
<feature type="transmembrane region" description="Helical" evidence="6">
    <location>
        <begin position="21"/>
        <end position="43"/>
    </location>
</feature>
<dbReference type="InterPro" id="IPR013525">
    <property type="entry name" value="ABC2_TM"/>
</dbReference>
<dbReference type="Pfam" id="PF01061">
    <property type="entry name" value="ABC2_membrane"/>
    <property type="match status" value="1"/>
</dbReference>
<comment type="subcellular location">
    <subcellularLocation>
        <location evidence="6">Cell membrane</location>
        <topology evidence="6">Multi-pass membrane protein</topology>
    </subcellularLocation>
    <subcellularLocation>
        <location evidence="1">Membrane</location>
        <topology evidence="1">Multi-pass membrane protein</topology>
    </subcellularLocation>
</comment>
<dbReference type="RefSeq" id="WP_203740326.1">
    <property type="nucleotide sequence ID" value="NZ_BONF01000001.1"/>
</dbReference>
<evidence type="ECO:0000313" key="8">
    <source>
        <dbReference type="EMBL" id="GIF78731.1"/>
    </source>
</evidence>
<dbReference type="GO" id="GO:0140359">
    <property type="term" value="F:ABC-type transporter activity"/>
    <property type="evidence" value="ECO:0007669"/>
    <property type="project" value="InterPro"/>
</dbReference>
<feature type="transmembrane region" description="Helical" evidence="6">
    <location>
        <begin position="108"/>
        <end position="129"/>
    </location>
</feature>
<feature type="transmembrane region" description="Helical" evidence="6">
    <location>
        <begin position="135"/>
        <end position="155"/>
    </location>
</feature>
<sequence>MGTLAVLERALVSYKRLWQASVFSSFILPVLFVISIGIGVGGYVGDVDGVSYLDWIVPGVLASTAFQMAVGESTFPVLGDFKWVKGYHAMRATPVGIGDMVAGYQLYIAFRVIIASVVFLGVSAAFGAIHSPWVVVTPFVCALLGVAVSAPTSAFSASIENDSYFALLFRFVVIPSTLFAGVFFPVSQLPALLRPLAYASPLWHAVELCRSATLGVAPPWPAVAHVAYLLLWAVLGALLAVRAFRRRLSD</sequence>